<organism evidence="2">
    <name type="scientific">viral metagenome</name>
    <dbReference type="NCBI Taxonomy" id="1070528"/>
    <lineage>
        <taxon>unclassified sequences</taxon>
        <taxon>metagenomes</taxon>
        <taxon>organismal metagenomes</taxon>
    </lineage>
</organism>
<evidence type="ECO:0000256" key="1">
    <source>
        <dbReference type="SAM" id="Phobius"/>
    </source>
</evidence>
<keyword evidence="1" id="KW-0472">Membrane</keyword>
<feature type="transmembrane region" description="Helical" evidence="1">
    <location>
        <begin position="21"/>
        <end position="38"/>
    </location>
</feature>
<keyword evidence="1" id="KW-0812">Transmembrane</keyword>
<dbReference type="AlphaFoldDB" id="A0A6C0J929"/>
<reference evidence="2" key="1">
    <citation type="journal article" date="2020" name="Nature">
        <title>Giant virus diversity and host interactions through global metagenomics.</title>
        <authorList>
            <person name="Schulz F."/>
            <person name="Roux S."/>
            <person name="Paez-Espino D."/>
            <person name="Jungbluth S."/>
            <person name="Walsh D.A."/>
            <person name="Denef V.J."/>
            <person name="McMahon K.D."/>
            <person name="Konstantinidis K.T."/>
            <person name="Eloe-Fadrosh E.A."/>
            <person name="Kyrpides N.C."/>
            <person name="Woyke T."/>
        </authorList>
    </citation>
    <scope>NUCLEOTIDE SEQUENCE</scope>
    <source>
        <strain evidence="2">GVMAG-M-3300025880-75</strain>
    </source>
</reference>
<keyword evidence="1" id="KW-1133">Transmembrane helix</keyword>
<evidence type="ECO:0000313" key="2">
    <source>
        <dbReference type="EMBL" id="QHU02139.1"/>
    </source>
</evidence>
<dbReference type="EMBL" id="MN740355">
    <property type="protein sequence ID" value="QHU02139.1"/>
    <property type="molecule type" value="Genomic_DNA"/>
</dbReference>
<name>A0A6C0J929_9ZZZZ</name>
<protein>
    <submittedName>
        <fullName evidence="2">Uncharacterized protein</fullName>
    </submittedName>
</protein>
<proteinExistence type="predicted"/>
<accession>A0A6C0J929</accession>
<sequence length="80" mass="9418">MFVQIVFLFLILPKKIMKSQLLIFFVSLFLGNLFKIYQCNPKTLNDLLSVSTKLWGKTASIWCWFVAFSPLINFIVFKYT</sequence>
<feature type="transmembrane region" description="Helical" evidence="1">
    <location>
        <begin position="58"/>
        <end position="77"/>
    </location>
</feature>